<dbReference type="KEGG" id="tet:TTHERM_00688690"/>
<dbReference type="GeneID" id="7844019"/>
<proteinExistence type="predicted"/>
<reference evidence="2" key="1">
    <citation type="journal article" date="2006" name="PLoS Biol.">
        <title>Macronuclear genome sequence of the ciliate Tetrahymena thermophila, a model eukaryote.</title>
        <authorList>
            <person name="Eisen J.A."/>
            <person name="Coyne R.S."/>
            <person name="Wu M."/>
            <person name="Wu D."/>
            <person name="Thiagarajan M."/>
            <person name="Wortman J.R."/>
            <person name="Badger J.H."/>
            <person name="Ren Q."/>
            <person name="Amedeo P."/>
            <person name="Jones K.M."/>
            <person name="Tallon L.J."/>
            <person name="Delcher A.L."/>
            <person name="Salzberg S.L."/>
            <person name="Silva J.C."/>
            <person name="Haas B.J."/>
            <person name="Majoros W.H."/>
            <person name="Farzad M."/>
            <person name="Carlton J.M."/>
            <person name="Smith R.K. Jr."/>
            <person name="Garg J."/>
            <person name="Pearlman R.E."/>
            <person name="Karrer K.M."/>
            <person name="Sun L."/>
            <person name="Manning G."/>
            <person name="Elde N.C."/>
            <person name="Turkewitz A.P."/>
            <person name="Asai D.J."/>
            <person name="Wilkes D.E."/>
            <person name="Wang Y."/>
            <person name="Cai H."/>
            <person name="Collins K."/>
            <person name="Stewart B.A."/>
            <person name="Lee S.R."/>
            <person name="Wilamowska K."/>
            <person name="Weinberg Z."/>
            <person name="Ruzzo W.L."/>
            <person name="Wloga D."/>
            <person name="Gaertig J."/>
            <person name="Frankel J."/>
            <person name="Tsao C.-C."/>
            <person name="Gorovsky M.A."/>
            <person name="Keeling P.J."/>
            <person name="Waller R.F."/>
            <person name="Patron N.J."/>
            <person name="Cherry J.M."/>
            <person name="Stover N.A."/>
            <person name="Krieger C.J."/>
            <person name="del Toro C."/>
            <person name="Ryder H.F."/>
            <person name="Williamson S.C."/>
            <person name="Barbeau R.A."/>
            <person name="Hamilton E.P."/>
            <person name="Orias E."/>
        </authorList>
    </citation>
    <scope>NUCLEOTIDE SEQUENCE [LARGE SCALE GENOMIC DNA]</scope>
    <source>
        <strain evidence="2">SB210</strain>
    </source>
</reference>
<organism evidence="1 2">
    <name type="scientific">Tetrahymena thermophila (strain SB210)</name>
    <dbReference type="NCBI Taxonomy" id="312017"/>
    <lineage>
        <taxon>Eukaryota</taxon>
        <taxon>Sar</taxon>
        <taxon>Alveolata</taxon>
        <taxon>Ciliophora</taxon>
        <taxon>Intramacronucleata</taxon>
        <taxon>Oligohymenophorea</taxon>
        <taxon>Hymenostomatida</taxon>
        <taxon>Tetrahymenina</taxon>
        <taxon>Tetrahymenidae</taxon>
        <taxon>Tetrahymena</taxon>
    </lineage>
</organism>
<evidence type="ECO:0000313" key="1">
    <source>
        <dbReference type="EMBL" id="EAS06729.1"/>
    </source>
</evidence>
<dbReference type="RefSeq" id="XP_001026971.1">
    <property type="nucleotide sequence ID" value="XM_001026971.2"/>
</dbReference>
<name>I7MJL1_TETTS</name>
<gene>
    <name evidence="1" type="ORF">TTHERM_00688690</name>
</gene>
<dbReference type="HOGENOM" id="CLU_602010_0_0_1"/>
<dbReference type="InParanoid" id="I7MJL1"/>
<dbReference type="AlphaFoldDB" id="I7MJL1"/>
<dbReference type="EMBL" id="GG662260">
    <property type="protein sequence ID" value="EAS06729.1"/>
    <property type="molecule type" value="Genomic_DNA"/>
</dbReference>
<dbReference type="Proteomes" id="UP000009168">
    <property type="component" value="Unassembled WGS sequence"/>
</dbReference>
<protein>
    <submittedName>
        <fullName evidence="1">Uncharacterized protein</fullName>
    </submittedName>
</protein>
<accession>I7MJL1</accession>
<keyword evidence="2" id="KW-1185">Reference proteome</keyword>
<evidence type="ECO:0000313" key="2">
    <source>
        <dbReference type="Proteomes" id="UP000009168"/>
    </source>
</evidence>
<sequence>MQAAFLYKEQIKEDIIYLSQLKKQKGSERNILNKWFQDSIKNYFLETYASPFLKNELGEGFVKKVKQNIEKKMLCDGLKFMNLLNQYKIELEQYGKAQKFVNSLISIIIDDQKLERGSALWAKQAKKKFVALMLIVLMDYSDGKVTSFYDMWNYIFPSETQIKKKLSKDDKMRLKYSSNTNILLGTSPINSSTTLGYQQYAQATKNYQIHDNSSQCSRTCDFQEIENAPIVAKKFKIEPKQENYENQYINQQYQQQQQQNIQQQQAQQFQFIPAQSFQTLKQQQEMLLRPHSNSQINQQYNPSFLNTPDFIRRMSQALPLKQEVHEQELINLDDPQFFQDKIDEVQLQQQAQIPQYQQAPQTPLQFAQQPQLNLEQTLLQNLHNQQQVQHQGLYQFQEQAMNAQAVHIPSQAQQLNQLPTNPNNGYFYNNVDINNYFSVDQLFAQNNYAASSNLY</sequence>